<accession>A0A8S5N1S2</accession>
<dbReference type="GO" id="GO:0006352">
    <property type="term" value="P:DNA-templated transcription initiation"/>
    <property type="evidence" value="ECO:0007669"/>
    <property type="project" value="InterPro"/>
</dbReference>
<dbReference type="SUPFAM" id="SSF88659">
    <property type="entry name" value="Sigma3 and sigma4 domains of RNA polymerase sigma factors"/>
    <property type="match status" value="1"/>
</dbReference>
<dbReference type="EMBL" id="BK015042">
    <property type="protein sequence ID" value="DAD88561.1"/>
    <property type="molecule type" value="Genomic_DNA"/>
</dbReference>
<proteinExistence type="predicted"/>
<dbReference type="Pfam" id="PF08281">
    <property type="entry name" value="Sigma70_r4_2"/>
    <property type="match status" value="1"/>
</dbReference>
<sequence>MAYTVGLYTHYIRSLRRAVADMEAEVAEHEQSLALMGVDYSKGAGSGPSRDKLPDGVIRLVQMRERLIDEHGRCDADTAHARKLCRGNDDRWAVWLHKVEGMTYAEVGRQLFVSKATARRMVERGTVSLYYVMPEEWRREMPNALPE</sequence>
<dbReference type="InterPro" id="IPR013324">
    <property type="entry name" value="RNA_pol_sigma_r3/r4-like"/>
</dbReference>
<evidence type="ECO:0000259" key="1">
    <source>
        <dbReference type="Pfam" id="PF08281"/>
    </source>
</evidence>
<dbReference type="GO" id="GO:0016987">
    <property type="term" value="F:sigma factor activity"/>
    <property type="evidence" value="ECO:0007669"/>
    <property type="project" value="InterPro"/>
</dbReference>
<dbReference type="InterPro" id="IPR013249">
    <property type="entry name" value="RNA_pol_sigma70_r4_t2"/>
</dbReference>
<reference evidence="2" key="1">
    <citation type="journal article" date="2021" name="Proc. Natl. Acad. Sci. U.S.A.">
        <title>A Catalog of Tens of Thousands of Viruses from Human Metagenomes Reveals Hidden Associations with Chronic Diseases.</title>
        <authorList>
            <person name="Tisza M.J."/>
            <person name="Buck C.B."/>
        </authorList>
    </citation>
    <scope>NUCLEOTIDE SEQUENCE</scope>
    <source>
        <strain evidence="2">CtiMX17</strain>
    </source>
</reference>
<feature type="domain" description="RNA polymerase sigma factor 70 region 4 type 2" evidence="1">
    <location>
        <begin position="89"/>
        <end position="125"/>
    </location>
</feature>
<protein>
    <submittedName>
        <fullName evidence="2">ECF sigma factor</fullName>
    </submittedName>
</protein>
<name>A0A8S5N1S2_9CAUD</name>
<organism evidence="2">
    <name type="scientific">Siphoviridae sp. ctiMX17</name>
    <dbReference type="NCBI Taxonomy" id="2826432"/>
    <lineage>
        <taxon>Viruses</taxon>
        <taxon>Duplodnaviria</taxon>
        <taxon>Heunggongvirae</taxon>
        <taxon>Uroviricota</taxon>
        <taxon>Caudoviricetes</taxon>
    </lineage>
</organism>
<dbReference type="GO" id="GO:0003677">
    <property type="term" value="F:DNA binding"/>
    <property type="evidence" value="ECO:0007669"/>
    <property type="project" value="InterPro"/>
</dbReference>
<evidence type="ECO:0000313" key="2">
    <source>
        <dbReference type="EMBL" id="DAD88561.1"/>
    </source>
</evidence>